<organism evidence="5 6">
    <name type="scientific">Methylobacterium pseudosasicola</name>
    <dbReference type="NCBI Taxonomy" id="582667"/>
    <lineage>
        <taxon>Bacteria</taxon>
        <taxon>Pseudomonadati</taxon>
        <taxon>Pseudomonadota</taxon>
        <taxon>Alphaproteobacteria</taxon>
        <taxon>Hyphomicrobiales</taxon>
        <taxon>Methylobacteriaceae</taxon>
        <taxon>Methylobacterium</taxon>
    </lineage>
</organism>
<dbReference type="InterPro" id="IPR009057">
    <property type="entry name" value="Homeodomain-like_sf"/>
</dbReference>
<evidence type="ECO:0000313" key="6">
    <source>
        <dbReference type="Proteomes" id="UP000199048"/>
    </source>
</evidence>
<evidence type="ECO:0000256" key="1">
    <source>
        <dbReference type="ARBA" id="ARBA00023125"/>
    </source>
</evidence>
<dbReference type="InterPro" id="IPR050109">
    <property type="entry name" value="HTH-type_TetR-like_transc_reg"/>
</dbReference>
<evidence type="ECO:0000313" key="5">
    <source>
        <dbReference type="EMBL" id="SFM41702.1"/>
    </source>
</evidence>
<accession>A0A1I4QNP3</accession>
<dbReference type="PROSITE" id="PS50977">
    <property type="entry name" value="HTH_TETR_2"/>
    <property type="match status" value="1"/>
</dbReference>
<feature type="region of interest" description="Disordered" evidence="3">
    <location>
        <begin position="1"/>
        <end position="21"/>
    </location>
</feature>
<evidence type="ECO:0000259" key="4">
    <source>
        <dbReference type="PROSITE" id="PS50977"/>
    </source>
</evidence>
<dbReference type="Gene3D" id="1.10.357.10">
    <property type="entry name" value="Tetracycline Repressor, domain 2"/>
    <property type="match status" value="1"/>
</dbReference>
<dbReference type="GO" id="GO:0003700">
    <property type="term" value="F:DNA-binding transcription factor activity"/>
    <property type="evidence" value="ECO:0007669"/>
    <property type="project" value="TreeGrafter"/>
</dbReference>
<sequence length="224" mass="24263">MSSETPGSGKRSRVRVSRGEERRGEIAEVAERVFLKHGFAETTMRLVAVEAGASTETVYRHFGSKDEMFIEVVGNRTQELRQRIETDLESTGPLPTVLESVGMSLFGAMVMPEVSALGCIIVGEVPRNPALGEAFYAMAPGRTLAKLTSYLTDARARGDFIGDDPQLAANMFIGLIMGKILPVRLFIPHLDDSSPEQIERHVGEAVRIFLSVYHRGGAGGGGAK</sequence>
<keyword evidence="6" id="KW-1185">Reference proteome</keyword>
<dbReference type="SUPFAM" id="SSF48498">
    <property type="entry name" value="Tetracyclin repressor-like, C-terminal domain"/>
    <property type="match status" value="1"/>
</dbReference>
<evidence type="ECO:0000256" key="2">
    <source>
        <dbReference type="PROSITE-ProRule" id="PRU00335"/>
    </source>
</evidence>
<dbReference type="RefSeq" id="WP_167367803.1">
    <property type="nucleotide sequence ID" value="NZ_FOTK01000030.1"/>
</dbReference>
<dbReference type="EMBL" id="FOTK01000030">
    <property type="protein sequence ID" value="SFM41702.1"/>
    <property type="molecule type" value="Genomic_DNA"/>
</dbReference>
<feature type="domain" description="HTH tetR-type" evidence="4">
    <location>
        <begin position="20"/>
        <end position="80"/>
    </location>
</feature>
<dbReference type="PANTHER" id="PTHR30055:SF146">
    <property type="entry name" value="HTH-TYPE TRANSCRIPTIONAL DUAL REGULATOR CECR"/>
    <property type="match status" value="1"/>
</dbReference>
<proteinExistence type="predicted"/>
<dbReference type="InterPro" id="IPR001647">
    <property type="entry name" value="HTH_TetR"/>
</dbReference>
<gene>
    <name evidence="5" type="ORF">SAMN05192568_103089</name>
</gene>
<dbReference type="InterPro" id="IPR039536">
    <property type="entry name" value="TetR_C_Proteobacteria"/>
</dbReference>
<dbReference type="PRINTS" id="PR00455">
    <property type="entry name" value="HTHTETR"/>
</dbReference>
<dbReference type="AlphaFoldDB" id="A0A1I4QNP3"/>
<keyword evidence="1 2" id="KW-0238">DNA-binding</keyword>
<dbReference type="InterPro" id="IPR036271">
    <property type="entry name" value="Tet_transcr_reg_TetR-rel_C_sf"/>
</dbReference>
<dbReference type="STRING" id="582667.SAMN05192568_103089"/>
<dbReference type="GO" id="GO:0000976">
    <property type="term" value="F:transcription cis-regulatory region binding"/>
    <property type="evidence" value="ECO:0007669"/>
    <property type="project" value="TreeGrafter"/>
</dbReference>
<dbReference type="PANTHER" id="PTHR30055">
    <property type="entry name" value="HTH-TYPE TRANSCRIPTIONAL REGULATOR RUTR"/>
    <property type="match status" value="1"/>
</dbReference>
<evidence type="ECO:0000256" key="3">
    <source>
        <dbReference type="SAM" id="MobiDB-lite"/>
    </source>
</evidence>
<dbReference type="Pfam" id="PF00440">
    <property type="entry name" value="TetR_N"/>
    <property type="match status" value="1"/>
</dbReference>
<dbReference type="Proteomes" id="UP000199048">
    <property type="component" value="Unassembled WGS sequence"/>
</dbReference>
<feature type="DNA-binding region" description="H-T-H motif" evidence="2">
    <location>
        <begin position="43"/>
        <end position="62"/>
    </location>
</feature>
<dbReference type="SUPFAM" id="SSF46689">
    <property type="entry name" value="Homeodomain-like"/>
    <property type="match status" value="1"/>
</dbReference>
<protein>
    <submittedName>
        <fullName evidence="5">Transcriptional regulator, TetR family</fullName>
    </submittedName>
</protein>
<name>A0A1I4QNP3_9HYPH</name>
<reference evidence="6" key="1">
    <citation type="submission" date="2016-10" db="EMBL/GenBank/DDBJ databases">
        <authorList>
            <person name="Varghese N."/>
            <person name="Submissions S."/>
        </authorList>
    </citation>
    <scope>NUCLEOTIDE SEQUENCE [LARGE SCALE GENOMIC DNA]</scope>
    <source>
        <strain evidence="6">BL36</strain>
    </source>
</reference>
<dbReference type="Pfam" id="PF14246">
    <property type="entry name" value="TetR_C_7"/>
    <property type="match status" value="1"/>
</dbReference>